<dbReference type="PROSITE" id="PS50928">
    <property type="entry name" value="ABC_TM1"/>
    <property type="match status" value="1"/>
</dbReference>
<name>A0ABS8CUH3_9FIRM</name>
<keyword evidence="2 7" id="KW-0813">Transport</keyword>
<dbReference type="Gene3D" id="1.10.3720.10">
    <property type="entry name" value="MetI-like"/>
    <property type="match status" value="1"/>
</dbReference>
<dbReference type="InterPro" id="IPR053474">
    <property type="entry name" value="Staphylopine_ABC_permease"/>
</dbReference>
<comment type="caution">
    <text evidence="9">The sequence shown here is derived from an EMBL/GenBank/DDBJ whole genome shotgun (WGS) entry which is preliminary data.</text>
</comment>
<keyword evidence="6 7" id="KW-0472">Membrane</keyword>
<feature type="transmembrane region" description="Helical" evidence="7">
    <location>
        <begin position="184"/>
        <end position="205"/>
    </location>
</feature>
<evidence type="ECO:0000313" key="9">
    <source>
        <dbReference type="EMBL" id="MCB5445121.1"/>
    </source>
</evidence>
<dbReference type="RefSeq" id="WP_226914169.1">
    <property type="nucleotide sequence ID" value="NZ_BAABXU010000001.1"/>
</dbReference>
<dbReference type="SUPFAM" id="SSF161098">
    <property type="entry name" value="MetI-like"/>
    <property type="match status" value="1"/>
</dbReference>
<dbReference type="NCBIfam" id="NF045473">
    <property type="entry name" value="Opp1C"/>
    <property type="match status" value="1"/>
</dbReference>
<dbReference type="InterPro" id="IPR014157">
    <property type="entry name" value="Nickel_NikC"/>
</dbReference>
<evidence type="ECO:0000313" key="10">
    <source>
        <dbReference type="Proteomes" id="UP001299409"/>
    </source>
</evidence>
<dbReference type="Proteomes" id="UP001299409">
    <property type="component" value="Unassembled WGS sequence"/>
</dbReference>
<comment type="subcellular location">
    <subcellularLocation>
        <location evidence="1 7">Cell membrane</location>
        <topology evidence="1 7">Multi-pass membrane protein</topology>
    </subcellularLocation>
</comment>
<dbReference type="InterPro" id="IPR000515">
    <property type="entry name" value="MetI-like"/>
</dbReference>
<feature type="transmembrane region" description="Helical" evidence="7">
    <location>
        <begin position="242"/>
        <end position="260"/>
    </location>
</feature>
<evidence type="ECO:0000256" key="4">
    <source>
        <dbReference type="ARBA" id="ARBA00022692"/>
    </source>
</evidence>
<comment type="similarity">
    <text evidence="7">Belongs to the binding-protein-dependent transport system permease family.</text>
</comment>
<evidence type="ECO:0000256" key="2">
    <source>
        <dbReference type="ARBA" id="ARBA00022448"/>
    </source>
</evidence>
<gene>
    <name evidence="9" type="primary">nikC</name>
    <name evidence="9" type="ORF">LIP50_02780</name>
</gene>
<dbReference type="Pfam" id="PF00528">
    <property type="entry name" value="BPD_transp_1"/>
    <property type="match status" value="1"/>
</dbReference>
<dbReference type="Pfam" id="PF12911">
    <property type="entry name" value="OppC_N"/>
    <property type="match status" value="1"/>
</dbReference>
<accession>A0ABS8CUH3</accession>
<organism evidence="9 10">
    <name type="scientific">Intestinibacter bartlettii</name>
    <dbReference type="NCBI Taxonomy" id="261299"/>
    <lineage>
        <taxon>Bacteria</taxon>
        <taxon>Bacillati</taxon>
        <taxon>Bacillota</taxon>
        <taxon>Clostridia</taxon>
        <taxon>Peptostreptococcales</taxon>
        <taxon>Peptostreptococcaceae</taxon>
        <taxon>Intestinibacter</taxon>
    </lineage>
</organism>
<evidence type="ECO:0000256" key="3">
    <source>
        <dbReference type="ARBA" id="ARBA00022475"/>
    </source>
</evidence>
<evidence type="ECO:0000256" key="7">
    <source>
        <dbReference type="RuleBase" id="RU363032"/>
    </source>
</evidence>
<dbReference type="InterPro" id="IPR035906">
    <property type="entry name" value="MetI-like_sf"/>
</dbReference>
<dbReference type="NCBIfam" id="TIGR02790">
    <property type="entry name" value="nickel_nikC"/>
    <property type="match status" value="1"/>
</dbReference>
<proteinExistence type="inferred from homology"/>
<evidence type="ECO:0000259" key="8">
    <source>
        <dbReference type="PROSITE" id="PS50928"/>
    </source>
</evidence>
<dbReference type="PANTHER" id="PTHR43386">
    <property type="entry name" value="OLIGOPEPTIDE TRANSPORT SYSTEM PERMEASE PROTEIN APPC"/>
    <property type="match status" value="1"/>
</dbReference>
<evidence type="ECO:0000256" key="1">
    <source>
        <dbReference type="ARBA" id="ARBA00004651"/>
    </source>
</evidence>
<reference evidence="9 10" key="1">
    <citation type="submission" date="2021-10" db="EMBL/GenBank/DDBJ databases">
        <title>Collection of gut derived symbiotic bacterial strains cultured from healthy donors.</title>
        <authorList>
            <person name="Lin H."/>
            <person name="Littmann E."/>
            <person name="Claire K."/>
            <person name="Pamer E."/>
        </authorList>
    </citation>
    <scope>NUCLEOTIDE SEQUENCE [LARGE SCALE GENOMIC DNA]</scope>
    <source>
        <strain evidence="9 10">MSK.17.68</strain>
    </source>
</reference>
<dbReference type="EMBL" id="JAJBMB010000002">
    <property type="protein sequence ID" value="MCB5445121.1"/>
    <property type="molecule type" value="Genomic_DNA"/>
</dbReference>
<protein>
    <submittedName>
        <fullName evidence="9">Nickel ABC transporter permease subunit NikC</fullName>
    </submittedName>
</protein>
<feature type="transmembrane region" description="Helical" evidence="7">
    <location>
        <begin position="119"/>
        <end position="144"/>
    </location>
</feature>
<keyword evidence="10" id="KW-1185">Reference proteome</keyword>
<keyword evidence="4 7" id="KW-0812">Transmembrane</keyword>
<keyword evidence="3" id="KW-1003">Cell membrane</keyword>
<dbReference type="PANTHER" id="PTHR43386:SF1">
    <property type="entry name" value="D,D-DIPEPTIDE TRANSPORT SYSTEM PERMEASE PROTEIN DDPC-RELATED"/>
    <property type="match status" value="1"/>
</dbReference>
<keyword evidence="5 7" id="KW-1133">Transmembrane helix</keyword>
<feature type="transmembrane region" description="Helical" evidence="7">
    <location>
        <begin position="12"/>
        <end position="32"/>
    </location>
</feature>
<sequence>MIKKLLNDKIAIGCILIIMITCILGIFAPQLAPNDPYLQDISNKFMPFSLKYPLGTDNLGRCVMSRLMYGIRPTIFLSLLTMACTILLGTIIGIISGYSRGIVDEVLMRFCDIMLSFPSQVMILAIVGILGVGIENIIFANIIIKWTWYARMIRGIVIQYRYKNYMLYSKVINTKKSFVMFKHLLPNILSEVIVLATLDIGWVILNISTLSFLGLGVQAPTPEWGAMLSEAKNVMATNPNQMIVPGLAILIIVAAFNLLGDSFRDALDHKEVA</sequence>
<dbReference type="InterPro" id="IPR050366">
    <property type="entry name" value="BP-dependent_transpt_permease"/>
</dbReference>
<dbReference type="InterPro" id="IPR025966">
    <property type="entry name" value="OppC_N"/>
</dbReference>
<evidence type="ECO:0000256" key="6">
    <source>
        <dbReference type="ARBA" id="ARBA00023136"/>
    </source>
</evidence>
<feature type="domain" description="ABC transmembrane type-1" evidence="8">
    <location>
        <begin position="71"/>
        <end position="260"/>
    </location>
</feature>
<feature type="transmembrane region" description="Helical" evidence="7">
    <location>
        <begin position="76"/>
        <end position="99"/>
    </location>
</feature>
<dbReference type="CDD" id="cd06261">
    <property type="entry name" value="TM_PBP2"/>
    <property type="match status" value="1"/>
</dbReference>
<evidence type="ECO:0000256" key="5">
    <source>
        <dbReference type="ARBA" id="ARBA00022989"/>
    </source>
</evidence>